<evidence type="ECO:0000259" key="8">
    <source>
        <dbReference type="PROSITE" id="PS51935"/>
    </source>
</evidence>
<dbReference type="PROSITE" id="PS51781">
    <property type="entry name" value="SH3B"/>
    <property type="match status" value="1"/>
</dbReference>
<evidence type="ECO:0000313" key="10">
    <source>
        <dbReference type="Proteomes" id="UP000824204"/>
    </source>
</evidence>
<keyword evidence="2" id="KW-0645">Protease</keyword>
<dbReference type="SMART" id="SM00287">
    <property type="entry name" value="SH3b"/>
    <property type="match status" value="1"/>
</dbReference>
<dbReference type="InterPro" id="IPR000064">
    <property type="entry name" value="NLP_P60_dom"/>
</dbReference>
<keyword evidence="3" id="KW-0378">Hydrolase</keyword>
<comment type="caution">
    <text evidence="9">The sequence shown here is derived from an EMBL/GenBank/DDBJ whole genome shotgun (WGS) entry which is preliminary data.</text>
</comment>
<feature type="chain" id="PRO_5038469346" evidence="6">
    <location>
        <begin position="28"/>
        <end position="292"/>
    </location>
</feature>
<protein>
    <submittedName>
        <fullName evidence="9">C40 family peptidase</fullName>
    </submittedName>
</protein>
<dbReference type="GO" id="GO:0008234">
    <property type="term" value="F:cysteine-type peptidase activity"/>
    <property type="evidence" value="ECO:0007669"/>
    <property type="project" value="UniProtKB-KW"/>
</dbReference>
<accession>A0A9D1V852</accession>
<organism evidence="9 10">
    <name type="scientific">Candidatus Borkfalkia faecipullorum</name>
    <dbReference type="NCBI Taxonomy" id="2838510"/>
    <lineage>
        <taxon>Bacteria</taxon>
        <taxon>Bacillati</taxon>
        <taxon>Bacillota</taxon>
        <taxon>Clostridia</taxon>
        <taxon>Christensenellales</taxon>
        <taxon>Christensenellaceae</taxon>
        <taxon>Candidatus Borkfalkia</taxon>
    </lineage>
</organism>
<gene>
    <name evidence="9" type="ORF">H9741_04750</name>
</gene>
<keyword evidence="4" id="KW-0788">Thiol protease</keyword>
<reference evidence="9" key="2">
    <citation type="submission" date="2021-04" db="EMBL/GenBank/DDBJ databases">
        <authorList>
            <person name="Gilroy R."/>
        </authorList>
    </citation>
    <scope>NUCLEOTIDE SEQUENCE</scope>
    <source>
        <strain evidence="9">811</strain>
    </source>
</reference>
<evidence type="ECO:0000256" key="2">
    <source>
        <dbReference type="ARBA" id="ARBA00022670"/>
    </source>
</evidence>
<dbReference type="PROSITE" id="PS51935">
    <property type="entry name" value="NLPC_P60"/>
    <property type="match status" value="1"/>
</dbReference>
<sequence>MKKISFQMIAILLASAMLLASVSALFAQPILRNDIVVDAPQEDDPLSPEPPQSDGETNAPQEEPEDVPEENIPQPPQTPATANYIKAKVNGLNLRSGPGSGYSSVGYIDAGDMVALITKEGAWYKTKYKNKTAYISASELYTEEYNMAKASQDVIEEVIGEGLLLLGHPYIYGAIRFHDGAGNKLKNFDPTKYDCSSLMQYIFYHGAGINLNMTTRTQVKQGTYVAKSDLRRGDLMFFTNSTRYNKTGTERIGHVALYLGDNYILHTASDYAVIEPISAQRWKYYIESRRFF</sequence>
<dbReference type="PANTHER" id="PTHR47053">
    <property type="entry name" value="MUREIN DD-ENDOPEPTIDASE MEPH-RELATED"/>
    <property type="match status" value="1"/>
</dbReference>
<dbReference type="InterPro" id="IPR038765">
    <property type="entry name" value="Papain-like_cys_pep_sf"/>
</dbReference>
<dbReference type="GO" id="GO:0006508">
    <property type="term" value="P:proteolysis"/>
    <property type="evidence" value="ECO:0007669"/>
    <property type="project" value="UniProtKB-KW"/>
</dbReference>
<dbReference type="InterPro" id="IPR051202">
    <property type="entry name" value="Peptidase_C40"/>
</dbReference>
<feature type="domain" description="SH3b" evidence="7">
    <location>
        <begin position="80"/>
        <end position="144"/>
    </location>
</feature>
<dbReference type="Gene3D" id="2.30.30.40">
    <property type="entry name" value="SH3 Domains"/>
    <property type="match status" value="1"/>
</dbReference>
<dbReference type="InterPro" id="IPR003646">
    <property type="entry name" value="SH3-like_bac-type"/>
</dbReference>
<feature type="domain" description="NlpC/P60" evidence="8">
    <location>
        <begin position="152"/>
        <end position="292"/>
    </location>
</feature>
<dbReference type="Pfam" id="PF00877">
    <property type="entry name" value="NLPC_P60"/>
    <property type="match status" value="1"/>
</dbReference>
<reference evidence="9" key="1">
    <citation type="journal article" date="2021" name="PeerJ">
        <title>Extensive microbial diversity within the chicken gut microbiome revealed by metagenomics and culture.</title>
        <authorList>
            <person name="Gilroy R."/>
            <person name="Ravi A."/>
            <person name="Getino M."/>
            <person name="Pursley I."/>
            <person name="Horton D.L."/>
            <person name="Alikhan N.F."/>
            <person name="Baker D."/>
            <person name="Gharbi K."/>
            <person name="Hall N."/>
            <person name="Watson M."/>
            <person name="Adriaenssens E.M."/>
            <person name="Foster-Nyarko E."/>
            <person name="Jarju S."/>
            <person name="Secka A."/>
            <person name="Antonio M."/>
            <person name="Oren A."/>
            <person name="Chaudhuri R.R."/>
            <person name="La Ragione R."/>
            <person name="Hildebrand F."/>
            <person name="Pallen M.J."/>
        </authorList>
    </citation>
    <scope>NUCLEOTIDE SEQUENCE</scope>
    <source>
        <strain evidence="9">811</strain>
    </source>
</reference>
<evidence type="ECO:0000259" key="7">
    <source>
        <dbReference type="PROSITE" id="PS51781"/>
    </source>
</evidence>
<comment type="similarity">
    <text evidence="1">Belongs to the peptidase C40 family.</text>
</comment>
<dbReference type="Gene3D" id="3.90.1720.10">
    <property type="entry name" value="endopeptidase domain like (from Nostoc punctiforme)"/>
    <property type="match status" value="1"/>
</dbReference>
<keyword evidence="6" id="KW-0732">Signal</keyword>
<name>A0A9D1V852_9FIRM</name>
<evidence type="ECO:0000256" key="3">
    <source>
        <dbReference type="ARBA" id="ARBA00022801"/>
    </source>
</evidence>
<dbReference type="Pfam" id="PF08239">
    <property type="entry name" value="SH3_3"/>
    <property type="match status" value="1"/>
</dbReference>
<dbReference type="AlphaFoldDB" id="A0A9D1V852"/>
<dbReference type="SUPFAM" id="SSF54001">
    <property type="entry name" value="Cysteine proteinases"/>
    <property type="match status" value="1"/>
</dbReference>
<feature type="signal peptide" evidence="6">
    <location>
        <begin position="1"/>
        <end position="27"/>
    </location>
</feature>
<evidence type="ECO:0000256" key="1">
    <source>
        <dbReference type="ARBA" id="ARBA00007074"/>
    </source>
</evidence>
<proteinExistence type="inferred from homology"/>
<evidence type="ECO:0000313" key="9">
    <source>
        <dbReference type="EMBL" id="HIX07756.1"/>
    </source>
</evidence>
<feature type="region of interest" description="Disordered" evidence="5">
    <location>
        <begin position="40"/>
        <end position="80"/>
    </location>
</feature>
<dbReference type="Proteomes" id="UP000824204">
    <property type="component" value="Unassembled WGS sequence"/>
</dbReference>
<dbReference type="EMBL" id="DXFX01000059">
    <property type="protein sequence ID" value="HIX07756.1"/>
    <property type="molecule type" value="Genomic_DNA"/>
</dbReference>
<dbReference type="PANTHER" id="PTHR47053:SF1">
    <property type="entry name" value="MUREIN DD-ENDOPEPTIDASE MEPH-RELATED"/>
    <property type="match status" value="1"/>
</dbReference>
<evidence type="ECO:0000256" key="4">
    <source>
        <dbReference type="ARBA" id="ARBA00022807"/>
    </source>
</evidence>
<evidence type="ECO:0000256" key="5">
    <source>
        <dbReference type="SAM" id="MobiDB-lite"/>
    </source>
</evidence>
<evidence type="ECO:0000256" key="6">
    <source>
        <dbReference type="SAM" id="SignalP"/>
    </source>
</evidence>